<reference evidence="3 4" key="1">
    <citation type="submission" date="2017-09" db="EMBL/GenBank/DDBJ databases">
        <title>Depth-based differentiation of microbial function through sediment-hosted aquifers and enrichment of novel symbionts in the deep terrestrial subsurface.</title>
        <authorList>
            <person name="Probst A.J."/>
            <person name="Ladd B."/>
            <person name="Jarett J.K."/>
            <person name="Geller-Mcgrath D.E."/>
            <person name="Sieber C.M."/>
            <person name="Emerson J.B."/>
            <person name="Anantharaman K."/>
            <person name="Thomas B.C."/>
            <person name="Malmstrom R."/>
            <person name="Stieglmeier M."/>
            <person name="Klingl A."/>
            <person name="Woyke T."/>
            <person name="Ryan C.M."/>
            <person name="Banfield J.F."/>
        </authorList>
    </citation>
    <scope>NUCLEOTIDE SEQUENCE [LARGE SCALE GENOMIC DNA]</scope>
    <source>
        <strain evidence="3">CG17_big_fil_post_rev_8_21_14_2_50_48_46</strain>
    </source>
</reference>
<keyword evidence="1" id="KW-1133">Transmembrane helix</keyword>
<evidence type="ECO:0000313" key="3">
    <source>
        <dbReference type="EMBL" id="PIW17717.1"/>
    </source>
</evidence>
<feature type="transmembrane region" description="Helical" evidence="1">
    <location>
        <begin position="176"/>
        <end position="194"/>
    </location>
</feature>
<protein>
    <recommendedName>
        <fullName evidence="2">Urate oxidase N-terminal domain-containing protein</fullName>
    </recommendedName>
</protein>
<keyword evidence="1" id="KW-0472">Membrane</keyword>
<feature type="transmembrane region" description="Helical" evidence="1">
    <location>
        <begin position="89"/>
        <end position="111"/>
    </location>
</feature>
<gene>
    <name evidence="3" type="ORF">COW36_07665</name>
</gene>
<evidence type="ECO:0000313" key="4">
    <source>
        <dbReference type="Proteomes" id="UP000231019"/>
    </source>
</evidence>
<dbReference type="InterPro" id="IPR010389">
    <property type="entry name" value="Urate_ox_N"/>
</dbReference>
<evidence type="ECO:0000259" key="2">
    <source>
        <dbReference type="Pfam" id="PF06181"/>
    </source>
</evidence>
<dbReference type="AlphaFoldDB" id="A0A2M7G6P6"/>
<name>A0A2M7G6P6_9BACT</name>
<keyword evidence="1" id="KW-0812">Transmembrane</keyword>
<feature type="transmembrane region" description="Helical" evidence="1">
    <location>
        <begin position="277"/>
        <end position="295"/>
    </location>
</feature>
<evidence type="ECO:0000256" key="1">
    <source>
        <dbReference type="SAM" id="Phobius"/>
    </source>
</evidence>
<dbReference type="EMBL" id="PFFQ01000021">
    <property type="protein sequence ID" value="PIW17717.1"/>
    <property type="molecule type" value="Genomic_DNA"/>
</dbReference>
<comment type="caution">
    <text evidence="3">The sequence shown here is derived from an EMBL/GenBank/DDBJ whole genome shotgun (WGS) entry which is preliminary data.</text>
</comment>
<dbReference type="Pfam" id="PF06181">
    <property type="entry name" value="Urate_ox_N"/>
    <property type="match status" value="1"/>
</dbReference>
<feature type="transmembrane region" description="Helical" evidence="1">
    <location>
        <begin position="252"/>
        <end position="270"/>
    </location>
</feature>
<organism evidence="3 4">
    <name type="scientific">bacterium (Candidatus Blackallbacteria) CG17_big_fil_post_rev_8_21_14_2_50_48_46</name>
    <dbReference type="NCBI Taxonomy" id="2014261"/>
    <lineage>
        <taxon>Bacteria</taxon>
        <taxon>Candidatus Blackallbacteria</taxon>
    </lineage>
</organism>
<proteinExistence type="predicted"/>
<feature type="transmembrane region" description="Helical" evidence="1">
    <location>
        <begin position="149"/>
        <end position="170"/>
    </location>
</feature>
<accession>A0A2M7G6P6</accession>
<sequence>MSAHLSEWLNLIIRWMHLIAGISWIGSSFFFMWMDSHLEEPKERNDRKKDVEGELWMVHSGGFYLVEKYLIKPGWVPETLHWFKWEATFTWITGFFLLGVVYYMSGGLYLIKPESGISSGVATLIGLGTLTFAWLIYDLSWKYLFANQAKMGAAISFALTMGVAWGLSQVFSGRGMFIHIGAMFGTLMVANVWMRILPAQQKMIDATKRGEVPDYTPGKRAKQRSVHNNYMTFPVLFIMLSNHFPSTYGNQYNWLILAGIIVCGAGIRHFMNVKTPFSRFALVASVAGLFGLFFYTAPPSAPAAQAGTPPAKTVAFEQVQTILQTRCVTCHSAHPTDEVFKTAPLGAMFDSPAQIKGYADKIKARAVDAETMPLGNKTGMTKEERLVLRQWIDQGAKVP</sequence>
<feature type="transmembrane region" description="Helical" evidence="1">
    <location>
        <begin position="12"/>
        <end position="34"/>
    </location>
</feature>
<dbReference type="Proteomes" id="UP000231019">
    <property type="component" value="Unassembled WGS sequence"/>
</dbReference>
<feature type="domain" description="Urate oxidase N-terminal" evidence="2">
    <location>
        <begin position="4"/>
        <end position="278"/>
    </location>
</feature>
<feature type="transmembrane region" description="Helical" evidence="1">
    <location>
        <begin position="117"/>
        <end position="137"/>
    </location>
</feature>